<reference evidence="3 4" key="1">
    <citation type="journal article" date="2023" name="Sci. Data">
        <title>Genome assembly of the Korean intertidal mud-creeper Batillaria attramentaria.</title>
        <authorList>
            <person name="Patra A.K."/>
            <person name="Ho P.T."/>
            <person name="Jun S."/>
            <person name="Lee S.J."/>
            <person name="Kim Y."/>
            <person name="Won Y.J."/>
        </authorList>
    </citation>
    <scope>NUCLEOTIDE SEQUENCE [LARGE SCALE GENOMIC DNA]</scope>
    <source>
        <strain evidence="3">Wonlab-2016</strain>
    </source>
</reference>
<sequence length="906" mass="98738">PTCCSSVQDNQTCKRYCQRLQALSTPIQQMQQILTAAEHCPAHLLYVMWKYGLDDLAVTLPSVPSAAANARSKTEVRRNCNVDAERSLFACLRKQEEGETCCQQSSSLSCGMVCRSLYLTSNPRSSRPPMDVIGQHCGGGTAVTQCIHSQAQPPRTSNPADNLPCCDKAKTKSCQDTCRAALQSTQTEDQIIDELMVACGGPDVREPLWQCFLKTQTSPSNHTPPAVSRLDNARLQCCSKAVTSRCRDLCTRTYKTGWSYHSEFYKSCNYLQPVSTIEATMHKCLMDVDEACQLGCNGLSFCTNFNNRPTELFRSCTTDADRAAAKAFSLWENGLIRLPQMTIPVKNVRTCAPDKWKAIACALQIKPCISQPSLLSLCKEDCMDILTQCVDRDRLGTEQSVPQLCNALPSVHTPGACVALTHFLRPSPYTDLEEEVTHPCNPNPCQADEVCELRRRKCKDPSHCKQFICKSACSLGQVSNMLVQTGTHVRIPDTARSSGDQDCFLGCRCDKHGSHFMLDKSQCICHDGTLFCSRQSCLADNPSQLSDSACPTQYKPVCGANGKTFPNSCLARCTGVTTFLSASSCSDFDPCKMSPCGAGERCVIRHQVCLGHHAQQNCPQYECISVGGLCNHHHHDPACDTSNEEFTNACVLLSHHHTLAYRGHCQSGCAKSGVVCGHDGETYNSECAAWAARSLVDYTGPCRATGNLTRGGQQVVHCAGVTCPQLRPSHCQGVVPPGSCCPVCAAQMRTLFDPRLVDVAALRIDQGPITVQRVVGALSRLLMVAQCDVFGFLSLEGDLVLLVSTLSRAPSDVQVEACNSEAERLASLISNGSPTLTLYLELSSLLLASTQRAQLHYSDHMHNVGSDASRVSVPGMLVLVSLLLALVFNVHRLYFQSQTTSQLPHS</sequence>
<comment type="caution">
    <text evidence="3">The sequence shown here is derived from an EMBL/GenBank/DDBJ whole genome shotgun (WGS) entry which is preliminary data.</text>
</comment>
<dbReference type="Pfam" id="PF23298">
    <property type="entry name" value="FZ_RECK"/>
    <property type="match status" value="1"/>
</dbReference>
<dbReference type="SUPFAM" id="SSF100895">
    <property type="entry name" value="Kazal-type serine protease inhibitors"/>
    <property type="match status" value="2"/>
</dbReference>
<dbReference type="InterPro" id="IPR056976">
    <property type="entry name" value="EGF1_RECK"/>
</dbReference>
<proteinExistence type="predicted"/>
<protein>
    <recommendedName>
        <fullName evidence="2">Kazal-like domain-containing protein</fullName>
    </recommendedName>
</protein>
<dbReference type="Gene3D" id="3.30.60.30">
    <property type="match status" value="2"/>
</dbReference>
<organism evidence="3 4">
    <name type="scientific">Batillaria attramentaria</name>
    <dbReference type="NCBI Taxonomy" id="370345"/>
    <lineage>
        <taxon>Eukaryota</taxon>
        <taxon>Metazoa</taxon>
        <taxon>Spiralia</taxon>
        <taxon>Lophotrochozoa</taxon>
        <taxon>Mollusca</taxon>
        <taxon>Gastropoda</taxon>
        <taxon>Caenogastropoda</taxon>
        <taxon>Sorbeoconcha</taxon>
        <taxon>Cerithioidea</taxon>
        <taxon>Batillariidae</taxon>
        <taxon>Batillaria</taxon>
    </lineage>
</organism>
<dbReference type="Pfam" id="PF00050">
    <property type="entry name" value="Kazal_1"/>
    <property type="match status" value="1"/>
</dbReference>
<dbReference type="CDD" id="cd00104">
    <property type="entry name" value="KAZAL_FS"/>
    <property type="match status" value="1"/>
</dbReference>
<dbReference type="SMART" id="SM00280">
    <property type="entry name" value="KAZAL"/>
    <property type="match status" value="2"/>
</dbReference>
<dbReference type="InterPro" id="IPR002350">
    <property type="entry name" value="Kazal_dom"/>
</dbReference>
<evidence type="ECO:0000313" key="3">
    <source>
        <dbReference type="EMBL" id="KAK7474314.1"/>
    </source>
</evidence>
<accession>A0ABD0JHJ9</accession>
<dbReference type="PANTHER" id="PTHR13487:SF3">
    <property type="entry name" value="REVERSION-INDUCING CYSTEINE-RICH PROTEIN WITH KAZAL MOTIFS"/>
    <property type="match status" value="1"/>
</dbReference>
<dbReference type="PANTHER" id="PTHR13487">
    <property type="entry name" value="SERINE PROTEASE INHIBITOR"/>
    <property type="match status" value="1"/>
</dbReference>
<dbReference type="Pfam" id="PF23332">
    <property type="entry name" value="CC4_RECK"/>
    <property type="match status" value="2"/>
</dbReference>
<dbReference type="InterPro" id="IPR039016">
    <property type="entry name" value="RECK"/>
</dbReference>
<dbReference type="AlphaFoldDB" id="A0ABD0JHJ9"/>
<dbReference type="InterPro" id="IPR056978">
    <property type="entry name" value="CC4_RECK"/>
</dbReference>
<dbReference type="InterPro" id="IPR056979">
    <property type="entry name" value="FZ_RECK"/>
</dbReference>
<name>A0ABD0JHJ9_9CAEN</name>
<feature type="non-terminal residue" evidence="3">
    <location>
        <position position="1"/>
    </location>
</feature>
<keyword evidence="1" id="KW-0472">Membrane</keyword>
<evidence type="ECO:0000313" key="4">
    <source>
        <dbReference type="Proteomes" id="UP001519460"/>
    </source>
</evidence>
<gene>
    <name evidence="3" type="ORF">BaRGS_00034449</name>
</gene>
<dbReference type="Proteomes" id="UP001519460">
    <property type="component" value="Unassembled WGS sequence"/>
</dbReference>
<dbReference type="EMBL" id="JACVVK020000440">
    <property type="protein sequence ID" value="KAK7474314.1"/>
    <property type="molecule type" value="Genomic_DNA"/>
</dbReference>
<dbReference type="Pfam" id="PF07648">
    <property type="entry name" value="Kazal_2"/>
    <property type="match status" value="1"/>
</dbReference>
<keyword evidence="1" id="KW-0812">Transmembrane</keyword>
<evidence type="ECO:0000259" key="2">
    <source>
        <dbReference type="PROSITE" id="PS51465"/>
    </source>
</evidence>
<dbReference type="Pfam" id="PF25027">
    <property type="entry name" value="EGF1_RECK"/>
    <property type="match status" value="1"/>
</dbReference>
<dbReference type="InterPro" id="IPR036058">
    <property type="entry name" value="Kazal_dom_sf"/>
</dbReference>
<keyword evidence="1" id="KW-1133">Transmembrane helix</keyword>
<feature type="transmembrane region" description="Helical" evidence="1">
    <location>
        <begin position="871"/>
        <end position="890"/>
    </location>
</feature>
<evidence type="ECO:0000256" key="1">
    <source>
        <dbReference type="SAM" id="Phobius"/>
    </source>
</evidence>
<keyword evidence="4" id="KW-1185">Reference proteome</keyword>
<feature type="domain" description="Kazal-like" evidence="2">
    <location>
        <begin position="526"/>
        <end position="587"/>
    </location>
</feature>
<dbReference type="PROSITE" id="PS51465">
    <property type="entry name" value="KAZAL_2"/>
    <property type="match status" value="1"/>
</dbReference>